<gene>
    <name evidence="2" type="ORF">PsYK624_000450</name>
</gene>
<feature type="compositionally biased region" description="Basic and acidic residues" evidence="1">
    <location>
        <begin position="252"/>
        <end position="264"/>
    </location>
</feature>
<feature type="region of interest" description="Disordered" evidence="1">
    <location>
        <begin position="586"/>
        <end position="637"/>
    </location>
</feature>
<feature type="region of interest" description="Disordered" evidence="1">
    <location>
        <begin position="245"/>
        <end position="283"/>
    </location>
</feature>
<dbReference type="Proteomes" id="UP000703269">
    <property type="component" value="Unassembled WGS sequence"/>
</dbReference>
<dbReference type="SUPFAM" id="SSF52047">
    <property type="entry name" value="RNI-like"/>
    <property type="match status" value="1"/>
</dbReference>
<keyword evidence="3" id="KW-1185">Reference proteome</keyword>
<dbReference type="EMBL" id="BPQB01000001">
    <property type="protein sequence ID" value="GJE83972.1"/>
    <property type="molecule type" value="Genomic_DNA"/>
</dbReference>
<comment type="caution">
    <text evidence="2">The sequence shown here is derived from an EMBL/GenBank/DDBJ whole genome shotgun (WGS) entry which is preliminary data.</text>
</comment>
<proteinExistence type="predicted"/>
<feature type="compositionally biased region" description="Low complexity" evidence="1">
    <location>
        <begin position="598"/>
        <end position="627"/>
    </location>
</feature>
<protein>
    <submittedName>
        <fullName evidence="2">Uncharacterized protein</fullName>
    </submittedName>
</protein>
<name>A0A9P3FWT5_9APHY</name>
<dbReference type="OrthoDB" id="3515175at2759"/>
<dbReference type="InterPro" id="IPR032675">
    <property type="entry name" value="LRR_dom_sf"/>
</dbReference>
<organism evidence="2 3">
    <name type="scientific">Phanerochaete sordida</name>
    <dbReference type="NCBI Taxonomy" id="48140"/>
    <lineage>
        <taxon>Eukaryota</taxon>
        <taxon>Fungi</taxon>
        <taxon>Dikarya</taxon>
        <taxon>Basidiomycota</taxon>
        <taxon>Agaricomycotina</taxon>
        <taxon>Agaricomycetes</taxon>
        <taxon>Polyporales</taxon>
        <taxon>Phanerochaetaceae</taxon>
        <taxon>Phanerochaete</taxon>
    </lineage>
</organism>
<dbReference type="Gene3D" id="3.80.10.10">
    <property type="entry name" value="Ribonuclease Inhibitor"/>
    <property type="match status" value="1"/>
</dbReference>
<dbReference type="AlphaFoldDB" id="A0A9P3FWT5"/>
<reference evidence="2 3" key="1">
    <citation type="submission" date="2021-08" db="EMBL/GenBank/DDBJ databases">
        <title>Draft Genome Sequence of Phanerochaete sordida strain YK-624.</title>
        <authorList>
            <person name="Mori T."/>
            <person name="Dohra H."/>
            <person name="Suzuki T."/>
            <person name="Kawagishi H."/>
            <person name="Hirai H."/>
        </authorList>
    </citation>
    <scope>NUCLEOTIDE SEQUENCE [LARGE SCALE GENOMIC DNA]</scope>
    <source>
        <strain evidence="2 3">YK-624</strain>
    </source>
</reference>
<accession>A0A9P3FWT5</accession>
<evidence type="ECO:0000313" key="2">
    <source>
        <dbReference type="EMBL" id="GJE83972.1"/>
    </source>
</evidence>
<feature type="compositionally biased region" description="Basic and acidic residues" evidence="1">
    <location>
        <begin position="586"/>
        <end position="596"/>
    </location>
</feature>
<evidence type="ECO:0000313" key="3">
    <source>
        <dbReference type="Proteomes" id="UP000703269"/>
    </source>
</evidence>
<sequence length="744" mass="81735">MGQRHQAFIIAKVRPHGASMRKYRCIAAYHSQWCYGTLPLRAAYRVLQAVKQPENAAVIREELRNIDGKYGRYDEEPKIPRAPCPLVATLLGNSWDVDLSPKDMYMSGVSLDNALLHAGMHVWGGDNNDGVTVIDVTNPEAPAYGFSTNGTRVKDATGYIKCYYNVPREDEYASEGDDEESLRLPSLVDNLDIEEYAERWHALQTPENHRKSERYFARSIVTAISDLHDFPLVEPSAMRDAWYPEEEAENEEKDKGEAEGEDKPGSAQAGQNHGRNHVATGDPPSLVDITLRKSIEQAIATEDASGLEDLPFLQDRMHIVDDMLRTLSPFPDFFLPLLSRLVKAEKYRGTSLDLAGYSLSVHQILSITAALPEILSLNLSRNSTLTVADVRELLRALPSLNRLVIINCAAVHDAELVALMHDDAETLRNIHSLLHPALMRACVQSPPSTGGHPWFPRKAAVHSGLPIRMTVVTFEHSHPSTPGVSFPFVAPGVIVQGLTDLYTACLHHTTAMDDMSGGRVLEVAFAGVARAPDVPWHARTAVMPLPLELKTAIMGADSWLLLLGPLPDVRSTRGVGYAFLRLRPEPEEPAECREPAADTEAPSTASAASTTEDGAAPASVAESAEASTAEDKDGTDAGVNYELHDLRSFLRTTEQDGCSAVCEEAVTVLEQVLQQVHCPVFSRQEVDKRLERGLMHAAIRLMFGAPTAIACVCCALCRQLRFISGMPCHQMCLRSPLYTCVNRT</sequence>
<evidence type="ECO:0000256" key="1">
    <source>
        <dbReference type="SAM" id="MobiDB-lite"/>
    </source>
</evidence>